<comment type="cofactor">
    <cofactor evidence="7">
        <name>heme</name>
        <dbReference type="ChEBI" id="CHEBI:30413"/>
    </cofactor>
</comment>
<dbReference type="InterPro" id="IPR017972">
    <property type="entry name" value="Cyt_P450_CS"/>
</dbReference>
<keyword evidence="6 8" id="KW-0503">Monooxygenase</keyword>
<proteinExistence type="inferred from homology"/>
<dbReference type="Proteomes" id="UP000248168">
    <property type="component" value="Unassembled WGS sequence"/>
</dbReference>
<evidence type="ECO:0000256" key="3">
    <source>
        <dbReference type="ARBA" id="ARBA00022723"/>
    </source>
</evidence>
<name>A0A330L9P3_9BACT</name>
<dbReference type="InterPro" id="IPR036396">
    <property type="entry name" value="Cyt_P450_sf"/>
</dbReference>
<reference evidence="10" key="1">
    <citation type="submission" date="2018-04" db="EMBL/GenBank/DDBJ databases">
        <authorList>
            <person name="Lucker S."/>
            <person name="Sakoula D."/>
        </authorList>
    </citation>
    <scope>NUCLEOTIDE SEQUENCE [LARGE SCALE GENOMIC DNA]</scope>
</reference>
<evidence type="ECO:0000256" key="5">
    <source>
        <dbReference type="ARBA" id="ARBA00023004"/>
    </source>
</evidence>
<dbReference type="AlphaFoldDB" id="A0A330L9P3"/>
<evidence type="ECO:0000256" key="4">
    <source>
        <dbReference type="ARBA" id="ARBA00023002"/>
    </source>
</evidence>
<dbReference type="SUPFAM" id="SSF48264">
    <property type="entry name" value="Cytochrome P450"/>
    <property type="match status" value="1"/>
</dbReference>
<dbReference type="Gene3D" id="1.10.630.10">
    <property type="entry name" value="Cytochrome P450"/>
    <property type="match status" value="1"/>
</dbReference>
<dbReference type="InParanoid" id="A0A330L9P3"/>
<keyword evidence="2 7" id="KW-0349">Heme</keyword>
<evidence type="ECO:0000256" key="7">
    <source>
        <dbReference type="PIRSR" id="PIRSR602401-1"/>
    </source>
</evidence>
<accession>A0A330L9P3</accession>
<evidence type="ECO:0000313" key="9">
    <source>
        <dbReference type="EMBL" id="SPP63646.1"/>
    </source>
</evidence>
<evidence type="ECO:0000256" key="1">
    <source>
        <dbReference type="ARBA" id="ARBA00010617"/>
    </source>
</evidence>
<dbReference type="PANTHER" id="PTHR24291:SF50">
    <property type="entry name" value="BIFUNCTIONAL ALBAFLAVENONE MONOOXYGENASE_TERPENE SYNTHASE"/>
    <property type="match status" value="1"/>
</dbReference>
<evidence type="ECO:0000256" key="8">
    <source>
        <dbReference type="RuleBase" id="RU000461"/>
    </source>
</evidence>
<dbReference type="InterPro" id="IPR002401">
    <property type="entry name" value="Cyt_P450_E_grp-I"/>
</dbReference>
<dbReference type="GO" id="GO:0016712">
    <property type="term" value="F:oxidoreductase activity, acting on paired donors, with incorporation or reduction of molecular oxygen, reduced flavin or flavoprotein as one donor, and incorporation of one atom of oxygen"/>
    <property type="evidence" value="ECO:0007669"/>
    <property type="project" value="UniProtKB-EC"/>
</dbReference>
<dbReference type="PRINTS" id="PR00463">
    <property type="entry name" value="EP450I"/>
</dbReference>
<evidence type="ECO:0000313" key="10">
    <source>
        <dbReference type="Proteomes" id="UP000248168"/>
    </source>
</evidence>
<dbReference type="Pfam" id="PF00067">
    <property type="entry name" value="p450"/>
    <property type="match status" value="1"/>
</dbReference>
<sequence length="448" mass="50497">MDERTKAKCVARGPAGYPLVGNLPEFLCDKLGFLSRCVATYGDVIKLKIGEPTFLLNHPDDIKHVLVLNPDNYGKSPRMTSARGRKLSGAGLLTSVGPEHLRQRRMMQPVFYRKTVESFSRIITEGVEEMLARWADGMELDLEGEMMGLVQRNIVKTLLGVDADHDLPALLDAVTIRRQYMEHVFFSPLPEWVPSRIGWRYRRAMHRIDAIVMGAIQARRARPADTKDLLSLLLCAKYDDGTAMTDHQVRDEVVTLLVTGYETIGEALTWTSYLLSQHPAIAAKCFAEVDAAIGGRPPGVEDLPKLPYLGMVLAESMRLYPPTWIFIRIAQEEDTLPSGAVIPAGSKIYLCQYVMQRHPRYFPDPERFDPERFTDTAKKERPQFAYFPFGGGSRVCIGEHFAKMEATLILASLAQRFRLSLVPGQTIVPEPTMTLHPRNGIRMRVEQR</sequence>
<organism evidence="9 10">
    <name type="scientific">Nitrospira lenta</name>
    <dbReference type="NCBI Taxonomy" id="1436998"/>
    <lineage>
        <taxon>Bacteria</taxon>
        <taxon>Pseudomonadati</taxon>
        <taxon>Nitrospirota</taxon>
        <taxon>Nitrospiria</taxon>
        <taxon>Nitrospirales</taxon>
        <taxon>Nitrospiraceae</taxon>
        <taxon>Nitrospira</taxon>
    </lineage>
</organism>
<dbReference type="RefSeq" id="WP_121988147.1">
    <property type="nucleotide sequence ID" value="NZ_OUNR01000001.1"/>
</dbReference>
<comment type="similarity">
    <text evidence="1 8">Belongs to the cytochrome P450 family.</text>
</comment>
<gene>
    <name evidence="9" type="ORF">NITLEN_10732</name>
</gene>
<evidence type="ECO:0000256" key="6">
    <source>
        <dbReference type="ARBA" id="ARBA00023033"/>
    </source>
</evidence>
<dbReference type="GO" id="GO:0005506">
    <property type="term" value="F:iron ion binding"/>
    <property type="evidence" value="ECO:0007669"/>
    <property type="project" value="InterPro"/>
</dbReference>
<keyword evidence="10" id="KW-1185">Reference proteome</keyword>
<keyword evidence="3 7" id="KW-0479">Metal-binding</keyword>
<dbReference type="PROSITE" id="PS00086">
    <property type="entry name" value="CYTOCHROME_P450"/>
    <property type="match status" value="1"/>
</dbReference>
<evidence type="ECO:0000256" key="2">
    <source>
        <dbReference type="ARBA" id="ARBA00022617"/>
    </source>
</evidence>
<dbReference type="PANTHER" id="PTHR24291">
    <property type="entry name" value="CYTOCHROME P450 FAMILY 4"/>
    <property type="match status" value="1"/>
</dbReference>
<dbReference type="OrthoDB" id="140159at2"/>
<dbReference type="InterPro" id="IPR050196">
    <property type="entry name" value="Cytochrome_P450_Monoox"/>
</dbReference>
<keyword evidence="4 8" id="KW-0560">Oxidoreductase</keyword>
<dbReference type="EC" id="1.14.14.1" evidence="9"/>
<dbReference type="CDD" id="cd20620">
    <property type="entry name" value="CYP132-like"/>
    <property type="match status" value="1"/>
</dbReference>
<keyword evidence="5 7" id="KW-0408">Iron</keyword>
<feature type="binding site" description="axial binding residue" evidence="7">
    <location>
        <position position="396"/>
    </location>
    <ligand>
        <name>heme</name>
        <dbReference type="ChEBI" id="CHEBI:30413"/>
    </ligand>
    <ligandPart>
        <name>Fe</name>
        <dbReference type="ChEBI" id="CHEBI:18248"/>
    </ligandPart>
</feature>
<dbReference type="InterPro" id="IPR001128">
    <property type="entry name" value="Cyt_P450"/>
</dbReference>
<dbReference type="EMBL" id="OUNR01000001">
    <property type="protein sequence ID" value="SPP63646.1"/>
    <property type="molecule type" value="Genomic_DNA"/>
</dbReference>
<dbReference type="PRINTS" id="PR00385">
    <property type="entry name" value="P450"/>
</dbReference>
<protein>
    <submittedName>
        <fullName evidence="9">Cytochrome P450</fullName>
        <ecNumber evidence="9">1.14.14.1</ecNumber>
    </submittedName>
</protein>
<dbReference type="GO" id="GO:0020037">
    <property type="term" value="F:heme binding"/>
    <property type="evidence" value="ECO:0007669"/>
    <property type="project" value="InterPro"/>
</dbReference>